<dbReference type="Gene3D" id="3.40.140.10">
    <property type="entry name" value="Cytidine Deaminase, domain 2"/>
    <property type="match status" value="1"/>
</dbReference>
<dbReference type="Proteomes" id="UP000199657">
    <property type="component" value="Unassembled WGS sequence"/>
</dbReference>
<reference evidence="10 11" key="1">
    <citation type="submission" date="2016-10" db="EMBL/GenBank/DDBJ databases">
        <authorList>
            <person name="de Groot N.N."/>
        </authorList>
    </citation>
    <scope>NUCLEOTIDE SEQUENCE [LARGE SCALE GENOMIC DNA]</scope>
    <source>
        <strain evidence="10 11">CGMCC 1.6291</strain>
    </source>
</reference>
<evidence type="ECO:0000259" key="9">
    <source>
        <dbReference type="PROSITE" id="PS51747"/>
    </source>
</evidence>
<dbReference type="GO" id="GO:0008270">
    <property type="term" value="F:zinc ion binding"/>
    <property type="evidence" value="ECO:0007669"/>
    <property type="project" value="UniProtKB-UniRule"/>
</dbReference>
<dbReference type="PANTHER" id="PTHR11079:SF202">
    <property type="entry name" value="TRNA-SPECIFIC ADENOSINE DEAMINASE"/>
    <property type="match status" value="1"/>
</dbReference>
<dbReference type="EMBL" id="FOEG01000001">
    <property type="protein sequence ID" value="SEO43540.1"/>
    <property type="molecule type" value="Genomic_DNA"/>
</dbReference>
<evidence type="ECO:0000256" key="7">
    <source>
        <dbReference type="ARBA" id="ARBA00048045"/>
    </source>
</evidence>
<evidence type="ECO:0000256" key="6">
    <source>
        <dbReference type="ARBA" id="ARBA00022833"/>
    </source>
</evidence>
<dbReference type="GO" id="GO:0052717">
    <property type="term" value="F:tRNA-specific adenosine-34 deaminase activity"/>
    <property type="evidence" value="ECO:0007669"/>
    <property type="project" value="UniProtKB-UniRule"/>
</dbReference>
<sequence>MTTVPDEACGAHAPEDIHWMREALALAHQAAAAGEVPVGAVLVRDGECLARGWNHPIAASDPTVHAEIHALRAAAEAEQNYRLSGTTLYVTLEPCVMCVGAMVHARVGRLVYGATEPRTGAVESCFELLQPGLHNHNVACLGGVLAEESATLLRDFFRSRRG</sequence>
<comment type="catalytic activity">
    <reaction evidence="7 8">
        <text>adenosine(34) in tRNA + H2O + H(+) = inosine(34) in tRNA + NH4(+)</text>
        <dbReference type="Rhea" id="RHEA:43168"/>
        <dbReference type="Rhea" id="RHEA-COMP:10373"/>
        <dbReference type="Rhea" id="RHEA-COMP:10374"/>
        <dbReference type="ChEBI" id="CHEBI:15377"/>
        <dbReference type="ChEBI" id="CHEBI:15378"/>
        <dbReference type="ChEBI" id="CHEBI:28938"/>
        <dbReference type="ChEBI" id="CHEBI:74411"/>
        <dbReference type="ChEBI" id="CHEBI:82852"/>
        <dbReference type="EC" id="3.5.4.33"/>
    </reaction>
</comment>
<comment type="subunit">
    <text evidence="2 8">Homodimer.</text>
</comment>
<organism evidence="10 11">
    <name type="scientific">Aquisalimonas asiatica</name>
    <dbReference type="NCBI Taxonomy" id="406100"/>
    <lineage>
        <taxon>Bacteria</taxon>
        <taxon>Pseudomonadati</taxon>
        <taxon>Pseudomonadota</taxon>
        <taxon>Gammaproteobacteria</taxon>
        <taxon>Chromatiales</taxon>
        <taxon>Ectothiorhodospiraceae</taxon>
        <taxon>Aquisalimonas</taxon>
    </lineage>
</organism>
<dbReference type="OrthoDB" id="9802676at2"/>
<comment type="function">
    <text evidence="8">Catalyzes the deamination of adenosine to inosine at the wobble position 34 of tRNA(Arg2).</text>
</comment>
<evidence type="ECO:0000256" key="4">
    <source>
        <dbReference type="ARBA" id="ARBA00022723"/>
    </source>
</evidence>
<dbReference type="STRING" id="406100.SAMN04488052_10163"/>
<dbReference type="NCBIfam" id="NF008113">
    <property type="entry name" value="PRK10860.1"/>
    <property type="match status" value="1"/>
</dbReference>
<comment type="similarity">
    <text evidence="1">Belongs to the cytidine and deoxycytidylate deaminase family. ADAT2 subfamily.</text>
</comment>
<feature type="binding site" evidence="8">
    <location>
        <position position="98"/>
    </location>
    <ligand>
        <name>Zn(2+)</name>
        <dbReference type="ChEBI" id="CHEBI:29105"/>
        <note>catalytic</note>
    </ligand>
</feature>
<protein>
    <recommendedName>
        <fullName evidence="8">tRNA-specific adenosine deaminase</fullName>
        <ecNumber evidence="8">3.5.4.33</ecNumber>
    </recommendedName>
</protein>
<gene>
    <name evidence="8" type="primary">tadA</name>
    <name evidence="10" type="ORF">SAMN04488052_10163</name>
</gene>
<accession>A0A1H8PNK4</accession>
<dbReference type="Pfam" id="PF00383">
    <property type="entry name" value="dCMP_cyt_deam_1"/>
    <property type="match status" value="1"/>
</dbReference>
<feature type="binding site" evidence="8">
    <location>
        <position position="65"/>
    </location>
    <ligand>
        <name>Zn(2+)</name>
        <dbReference type="ChEBI" id="CHEBI:29105"/>
        <note>catalytic</note>
    </ligand>
</feature>
<dbReference type="HAMAP" id="MF_00972">
    <property type="entry name" value="tRNA_aden_deaminase"/>
    <property type="match status" value="1"/>
</dbReference>
<feature type="binding site" evidence="8">
    <location>
        <position position="95"/>
    </location>
    <ligand>
        <name>Zn(2+)</name>
        <dbReference type="ChEBI" id="CHEBI:29105"/>
        <note>catalytic</note>
    </ligand>
</feature>
<dbReference type="PROSITE" id="PS51747">
    <property type="entry name" value="CYT_DCMP_DEAMINASES_2"/>
    <property type="match status" value="1"/>
</dbReference>
<name>A0A1H8PNK4_9GAMM</name>
<dbReference type="InterPro" id="IPR002125">
    <property type="entry name" value="CMP_dCMP_dom"/>
</dbReference>
<keyword evidence="6 8" id="KW-0862">Zinc</keyword>
<dbReference type="InterPro" id="IPR028883">
    <property type="entry name" value="tRNA_aden_deaminase"/>
</dbReference>
<evidence type="ECO:0000256" key="5">
    <source>
        <dbReference type="ARBA" id="ARBA00022801"/>
    </source>
</evidence>
<keyword evidence="4 8" id="KW-0479">Metal-binding</keyword>
<dbReference type="GO" id="GO:0002100">
    <property type="term" value="P:tRNA wobble adenosine to inosine editing"/>
    <property type="evidence" value="ECO:0007669"/>
    <property type="project" value="UniProtKB-UniRule"/>
</dbReference>
<comment type="cofactor">
    <cofactor evidence="8">
        <name>Zn(2+)</name>
        <dbReference type="ChEBI" id="CHEBI:29105"/>
    </cofactor>
    <text evidence="8">Binds 1 zinc ion per subunit.</text>
</comment>
<dbReference type="SUPFAM" id="SSF53927">
    <property type="entry name" value="Cytidine deaminase-like"/>
    <property type="match status" value="1"/>
</dbReference>
<dbReference type="FunFam" id="3.40.140.10:FF:000005">
    <property type="entry name" value="tRNA-specific adenosine deaminase"/>
    <property type="match status" value="1"/>
</dbReference>
<evidence type="ECO:0000256" key="2">
    <source>
        <dbReference type="ARBA" id="ARBA00011738"/>
    </source>
</evidence>
<dbReference type="CDD" id="cd01285">
    <property type="entry name" value="nucleoside_deaminase"/>
    <property type="match status" value="1"/>
</dbReference>
<dbReference type="EC" id="3.5.4.33" evidence="8"/>
<keyword evidence="5 8" id="KW-0378">Hydrolase</keyword>
<feature type="active site" description="Proton donor" evidence="8">
    <location>
        <position position="67"/>
    </location>
</feature>
<proteinExistence type="inferred from homology"/>
<keyword evidence="3 8" id="KW-0819">tRNA processing</keyword>
<evidence type="ECO:0000256" key="1">
    <source>
        <dbReference type="ARBA" id="ARBA00010669"/>
    </source>
</evidence>
<feature type="domain" description="CMP/dCMP-type deaminase" evidence="9">
    <location>
        <begin position="14"/>
        <end position="123"/>
    </location>
</feature>
<evidence type="ECO:0000313" key="11">
    <source>
        <dbReference type="Proteomes" id="UP000199657"/>
    </source>
</evidence>
<evidence type="ECO:0000313" key="10">
    <source>
        <dbReference type="EMBL" id="SEO43540.1"/>
    </source>
</evidence>
<evidence type="ECO:0000256" key="3">
    <source>
        <dbReference type="ARBA" id="ARBA00022694"/>
    </source>
</evidence>
<keyword evidence="11" id="KW-1185">Reference proteome</keyword>
<dbReference type="PROSITE" id="PS00903">
    <property type="entry name" value="CYT_DCMP_DEAMINASES_1"/>
    <property type="match status" value="1"/>
</dbReference>
<dbReference type="InterPro" id="IPR016192">
    <property type="entry name" value="APOBEC/CMP_deaminase_Zn-bd"/>
</dbReference>
<dbReference type="InterPro" id="IPR016193">
    <property type="entry name" value="Cytidine_deaminase-like"/>
</dbReference>
<evidence type="ECO:0000256" key="8">
    <source>
        <dbReference type="HAMAP-Rule" id="MF_00972"/>
    </source>
</evidence>
<dbReference type="AlphaFoldDB" id="A0A1H8PNK4"/>
<dbReference type="RefSeq" id="WP_091638939.1">
    <property type="nucleotide sequence ID" value="NZ_FOEG01000001.1"/>
</dbReference>
<dbReference type="PANTHER" id="PTHR11079">
    <property type="entry name" value="CYTOSINE DEAMINASE FAMILY MEMBER"/>
    <property type="match status" value="1"/>
</dbReference>